<feature type="binding site" evidence="1">
    <location>
        <position position="199"/>
    </location>
    <ligand>
        <name>ATP</name>
        <dbReference type="ChEBI" id="CHEBI:30616"/>
    </ligand>
</feature>
<dbReference type="EMBL" id="JABANP010000695">
    <property type="protein sequence ID" value="KAF4679740.1"/>
    <property type="molecule type" value="Genomic_DNA"/>
</dbReference>
<dbReference type="OrthoDB" id="430457at2759"/>
<dbReference type="InterPro" id="IPR051681">
    <property type="entry name" value="Ser/Thr_Kinases-Pseudokinases"/>
</dbReference>
<dbReference type="SUPFAM" id="SSF56112">
    <property type="entry name" value="Protein kinase-like (PK-like)"/>
    <property type="match status" value="1"/>
</dbReference>
<feature type="compositionally biased region" description="Basic residues" evidence="2">
    <location>
        <begin position="401"/>
        <end position="412"/>
    </location>
</feature>
<keyword evidence="1" id="KW-0067">ATP-binding</keyword>
<dbReference type="Proteomes" id="UP000541610">
    <property type="component" value="Unassembled WGS sequence"/>
</dbReference>
<dbReference type="GO" id="GO:0005524">
    <property type="term" value="F:ATP binding"/>
    <property type="evidence" value="ECO:0007669"/>
    <property type="project" value="UniProtKB-UniRule"/>
</dbReference>
<evidence type="ECO:0000256" key="2">
    <source>
        <dbReference type="SAM" id="MobiDB-lite"/>
    </source>
</evidence>
<dbReference type="InterPro" id="IPR011009">
    <property type="entry name" value="Kinase-like_dom_sf"/>
</dbReference>
<dbReference type="PROSITE" id="PS00107">
    <property type="entry name" value="PROTEIN_KINASE_ATP"/>
    <property type="match status" value="1"/>
</dbReference>
<organism evidence="4 5">
    <name type="scientific">Perkinsus olseni</name>
    <name type="common">Perkinsus atlanticus</name>
    <dbReference type="NCBI Taxonomy" id="32597"/>
    <lineage>
        <taxon>Eukaryota</taxon>
        <taxon>Sar</taxon>
        <taxon>Alveolata</taxon>
        <taxon>Perkinsozoa</taxon>
        <taxon>Perkinsea</taxon>
        <taxon>Perkinsida</taxon>
        <taxon>Perkinsidae</taxon>
        <taxon>Perkinsus</taxon>
    </lineage>
</organism>
<dbReference type="Gene3D" id="3.30.200.20">
    <property type="entry name" value="Phosphorylase Kinase, domain 1"/>
    <property type="match status" value="1"/>
</dbReference>
<dbReference type="Pfam" id="PF07714">
    <property type="entry name" value="PK_Tyr_Ser-Thr"/>
    <property type="match status" value="1"/>
</dbReference>
<name>A0A7J6N8B4_PEROL</name>
<dbReference type="AlphaFoldDB" id="A0A7J6N8B4"/>
<proteinExistence type="predicted"/>
<protein>
    <recommendedName>
        <fullName evidence="3">Serine-threonine/tyrosine-protein kinase catalytic domain-containing protein</fullName>
    </recommendedName>
</protein>
<evidence type="ECO:0000256" key="1">
    <source>
        <dbReference type="PROSITE-ProRule" id="PRU10141"/>
    </source>
</evidence>
<dbReference type="GO" id="GO:0004674">
    <property type="term" value="F:protein serine/threonine kinase activity"/>
    <property type="evidence" value="ECO:0007669"/>
    <property type="project" value="TreeGrafter"/>
</dbReference>
<feature type="region of interest" description="Disordered" evidence="2">
    <location>
        <begin position="395"/>
        <end position="432"/>
    </location>
</feature>
<feature type="domain" description="Serine-threonine/tyrosine-protein kinase catalytic" evidence="3">
    <location>
        <begin position="178"/>
        <end position="257"/>
    </location>
</feature>
<sequence length="457" mass="49924">MCLTKEYTFLSGTMYNCNHDNISMYAPYYYNTFYRPNDGTVNHFNVNAMPSVLRSCRVEACRSPFEPYNDTMVSVLPQQRPAIMPNGSPYETAYSHHYNGISPVEGPSHEVTQDSGVWRNTYSSNHVPVAAPLHREDTLVDTLPDEVRKFRLSREEVQICAIPPSGPSSSHVGYPGYLGGGTFGYVCAGFVHGARCAVKVSRGLGRTSADGHDPQFIREVMTLSKLHSNPNIVTLLGFVPSDATSDSCLLVMEEMATSLQSVIEGVGPLPVLLSHSYIAKLCDFGGCFTVGELQNGSASDACATVEYACPTHPSCQQCSCDIYSLGLVMVQVVYLVDIYTATERRKLAPPPNAALADMVEVAESCMSALDASRPTSHFLRDHFASAFLQLTNTYSSPSKPVKPHRGGGHSRYSRASVSQNTERKRKCKQSTMPPNVRRVLVPKSGVPLRSPMLLVGS</sequence>
<dbReference type="InterPro" id="IPR001245">
    <property type="entry name" value="Ser-Thr/Tyr_kinase_cat_dom"/>
</dbReference>
<gene>
    <name evidence="4" type="ORF">FOZ60_014566</name>
</gene>
<evidence type="ECO:0000313" key="5">
    <source>
        <dbReference type="Proteomes" id="UP000541610"/>
    </source>
</evidence>
<keyword evidence="1" id="KW-0547">Nucleotide-binding</keyword>
<dbReference type="InterPro" id="IPR017441">
    <property type="entry name" value="Protein_kinase_ATP_BS"/>
</dbReference>
<evidence type="ECO:0000313" key="4">
    <source>
        <dbReference type="EMBL" id="KAF4679740.1"/>
    </source>
</evidence>
<reference evidence="4 5" key="1">
    <citation type="submission" date="2020-04" db="EMBL/GenBank/DDBJ databases">
        <title>Perkinsus olseni comparative genomics.</title>
        <authorList>
            <person name="Bogema D.R."/>
        </authorList>
    </citation>
    <scope>NUCLEOTIDE SEQUENCE [LARGE SCALE GENOMIC DNA]</scope>
    <source>
        <strain evidence="4">00978-12</strain>
    </source>
</reference>
<dbReference type="PANTHER" id="PTHR44329">
    <property type="entry name" value="SERINE/THREONINE-PROTEIN KINASE TNNI3K-RELATED"/>
    <property type="match status" value="1"/>
</dbReference>
<comment type="caution">
    <text evidence="4">The sequence shown here is derived from an EMBL/GenBank/DDBJ whole genome shotgun (WGS) entry which is preliminary data.</text>
</comment>
<evidence type="ECO:0000259" key="3">
    <source>
        <dbReference type="Pfam" id="PF07714"/>
    </source>
</evidence>
<dbReference type="Gene3D" id="1.10.510.10">
    <property type="entry name" value="Transferase(Phosphotransferase) domain 1"/>
    <property type="match status" value="1"/>
</dbReference>
<accession>A0A7J6N8B4</accession>